<dbReference type="AlphaFoldDB" id="A0A251PIV4"/>
<reference evidence="1 2" key="1">
    <citation type="journal article" date="2013" name="Nat. Genet.">
        <title>The high-quality draft genome of peach (Prunus persica) identifies unique patterns of genetic diversity, domestication and genome evolution.</title>
        <authorList>
            <consortium name="International Peach Genome Initiative"/>
            <person name="Verde I."/>
            <person name="Abbott A.G."/>
            <person name="Scalabrin S."/>
            <person name="Jung S."/>
            <person name="Shu S."/>
            <person name="Marroni F."/>
            <person name="Zhebentyayeva T."/>
            <person name="Dettori M.T."/>
            <person name="Grimwood J."/>
            <person name="Cattonaro F."/>
            <person name="Zuccolo A."/>
            <person name="Rossini L."/>
            <person name="Jenkins J."/>
            <person name="Vendramin E."/>
            <person name="Meisel L.A."/>
            <person name="Decroocq V."/>
            <person name="Sosinski B."/>
            <person name="Prochnik S."/>
            <person name="Mitros T."/>
            <person name="Policriti A."/>
            <person name="Cipriani G."/>
            <person name="Dondini L."/>
            <person name="Ficklin S."/>
            <person name="Goodstein D.M."/>
            <person name="Xuan P."/>
            <person name="Del Fabbro C."/>
            <person name="Aramini V."/>
            <person name="Copetti D."/>
            <person name="Gonzalez S."/>
            <person name="Horner D.S."/>
            <person name="Falchi R."/>
            <person name="Lucas S."/>
            <person name="Mica E."/>
            <person name="Maldonado J."/>
            <person name="Lazzari B."/>
            <person name="Bielenberg D."/>
            <person name="Pirona R."/>
            <person name="Miculan M."/>
            <person name="Barakat A."/>
            <person name="Testolin R."/>
            <person name="Stella A."/>
            <person name="Tartarini S."/>
            <person name="Tonutti P."/>
            <person name="Arus P."/>
            <person name="Orellana A."/>
            <person name="Wells C."/>
            <person name="Main D."/>
            <person name="Vizzotto G."/>
            <person name="Silva H."/>
            <person name="Salamini F."/>
            <person name="Schmutz J."/>
            <person name="Morgante M."/>
            <person name="Rokhsar D.S."/>
        </authorList>
    </citation>
    <scope>NUCLEOTIDE SEQUENCE [LARGE SCALE GENOMIC DNA]</scope>
    <source>
        <strain evidence="2">cv. Nemared</strain>
    </source>
</reference>
<dbReference type="Gramene" id="ONI11503">
    <property type="protein sequence ID" value="ONI11503"/>
    <property type="gene ID" value="PRUPE_4G109700"/>
</dbReference>
<dbReference type="CDD" id="cd09272">
    <property type="entry name" value="RNase_HI_RT_Ty1"/>
    <property type="match status" value="1"/>
</dbReference>
<protein>
    <submittedName>
        <fullName evidence="1">Uncharacterized protein</fullName>
    </submittedName>
</protein>
<proteinExistence type="predicted"/>
<evidence type="ECO:0000313" key="1">
    <source>
        <dbReference type="EMBL" id="ONI11503.1"/>
    </source>
</evidence>
<accession>A0A251PIV4</accession>
<dbReference type="EMBL" id="CM007654">
    <property type="protein sequence ID" value="ONI11503.1"/>
    <property type="molecule type" value="Genomic_DNA"/>
</dbReference>
<organism evidence="1 2">
    <name type="scientific">Prunus persica</name>
    <name type="common">Peach</name>
    <name type="synonym">Amygdalus persica</name>
    <dbReference type="NCBI Taxonomy" id="3760"/>
    <lineage>
        <taxon>Eukaryota</taxon>
        <taxon>Viridiplantae</taxon>
        <taxon>Streptophyta</taxon>
        <taxon>Embryophyta</taxon>
        <taxon>Tracheophyta</taxon>
        <taxon>Spermatophyta</taxon>
        <taxon>Magnoliopsida</taxon>
        <taxon>eudicotyledons</taxon>
        <taxon>Gunneridae</taxon>
        <taxon>Pentapetalae</taxon>
        <taxon>rosids</taxon>
        <taxon>fabids</taxon>
        <taxon>Rosales</taxon>
        <taxon>Rosaceae</taxon>
        <taxon>Amygdaloideae</taxon>
        <taxon>Amygdaleae</taxon>
        <taxon>Prunus</taxon>
    </lineage>
</organism>
<keyword evidence="2" id="KW-1185">Reference proteome</keyword>
<gene>
    <name evidence="1" type="ORF">PRUPE_4G109700</name>
</gene>
<name>A0A251PIV4_PRUPE</name>
<sequence>MRELWAGVHVSRTKGEKACKGAWAAVLQLHQGKGERARQRGSGLLVRCKQAVPRTPGGCFSWELAGFIKGSREGISLGVRVIFTCMREGVQGVYPIGYGTQMSPESTKVSKSSTVRAKASTFSTHRTDLNEAANPIFNARTKHVKIDYHYIRQLITSNSISISHVSSPYQIADTFTKSLPKAQFQHLSSMLIIVSTQLRLRAYVKKQNNQIIQRLEREEKKYLRHSTNLHPNQQSSTVRAKASTFSEHRIVLNETGWSSKVLVFAAQSRSCSPTSIPLPRVSNEVEGCASPTSLIGRYACIEPAIIMSIALSGCPASTKISFSLKIFGLR</sequence>
<evidence type="ECO:0000313" key="2">
    <source>
        <dbReference type="Proteomes" id="UP000006882"/>
    </source>
</evidence>
<dbReference type="Proteomes" id="UP000006882">
    <property type="component" value="Chromosome G4"/>
</dbReference>